<dbReference type="InterPro" id="IPR018146">
    <property type="entry name" value="Glyoxalase_1_CS"/>
</dbReference>
<name>A0A9X2WKG0_9GAMM</name>
<dbReference type="GO" id="GO:0004462">
    <property type="term" value="F:lactoylglutathione lyase activity"/>
    <property type="evidence" value="ECO:0007669"/>
    <property type="project" value="InterPro"/>
</dbReference>
<dbReference type="InterPro" id="IPR004360">
    <property type="entry name" value="Glyas_Fos-R_dOase_dom"/>
</dbReference>
<reference evidence="3" key="1">
    <citation type="journal article" date="2023" name="Int. J. Syst. Evol. Microbiol.">
        <title>&lt;i&gt;Shewanella septentrionalis&lt;/i&gt; sp. nov. and &lt;i&gt;Shewanella holmiensis&lt;/i&gt; sp. nov., isolated from Baltic Sea water and sediments.</title>
        <authorList>
            <person name="Martin-Rodriguez A.J."/>
            <person name="Thorell K."/>
            <person name="Joffre E."/>
            <person name="Jensie-Markopoulos S."/>
            <person name="Moore E.R.B."/>
            <person name="Sjoling A."/>
        </authorList>
    </citation>
    <scope>NUCLEOTIDE SEQUENCE</scope>
    <source>
        <strain evidence="3">SP1S2-7</strain>
    </source>
</reference>
<dbReference type="Proteomes" id="UP001155546">
    <property type="component" value="Unassembled WGS sequence"/>
</dbReference>
<keyword evidence="1" id="KW-0479">Metal-binding</keyword>
<dbReference type="GO" id="GO:0004493">
    <property type="term" value="F:methylmalonyl-CoA epimerase activity"/>
    <property type="evidence" value="ECO:0007669"/>
    <property type="project" value="TreeGrafter"/>
</dbReference>
<dbReference type="InterPro" id="IPR029068">
    <property type="entry name" value="Glyas_Bleomycin-R_OHBP_Dase"/>
</dbReference>
<dbReference type="Pfam" id="PF00903">
    <property type="entry name" value="Glyoxalase"/>
    <property type="match status" value="1"/>
</dbReference>
<dbReference type="AlphaFoldDB" id="A0A9X2WKG0"/>
<dbReference type="GO" id="GO:0046872">
    <property type="term" value="F:metal ion binding"/>
    <property type="evidence" value="ECO:0007669"/>
    <property type="project" value="UniProtKB-KW"/>
</dbReference>
<feature type="domain" description="VOC" evidence="2">
    <location>
        <begin position="7"/>
        <end position="122"/>
    </location>
</feature>
<dbReference type="PROSITE" id="PS51819">
    <property type="entry name" value="VOC"/>
    <property type="match status" value="1"/>
</dbReference>
<dbReference type="InterPro" id="IPR037523">
    <property type="entry name" value="VOC_core"/>
</dbReference>
<dbReference type="SUPFAM" id="SSF54593">
    <property type="entry name" value="Glyoxalase/Bleomycin resistance protein/Dihydroxybiphenyl dioxygenase"/>
    <property type="match status" value="1"/>
</dbReference>
<keyword evidence="4" id="KW-1185">Reference proteome</keyword>
<evidence type="ECO:0000313" key="3">
    <source>
        <dbReference type="EMBL" id="MCT7940542.1"/>
    </source>
</evidence>
<organism evidence="3 4">
    <name type="scientific">Shewanella holmiensis</name>
    <dbReference type="NCBI Taxonomy" id="2952222"/>
    <lineage>
        <taxon>Bacteria</taxon>
        <taxon>Pseudomonadati</taxon>
        <taxon>Pseudomonadota</taxon>
        <taxon>Gammaproteobacteria</taxon>
        <taxon>Alteromonadales</taxon>
        <taxon>Shewanellaceae</taxon>
        <taxon>Shewanella</taxon>
    </lineage>
</organism>
<sequence length="126" mass="14025">MNLNIEKIGQIAIAVTDINQSVAFYRDILGLSLLFEVPSGLAFFNCGGTRLMLTTLQGKAEDHKTSVIYYQVLDIHQATAQLKAKGINFEREPQLAAKMTDHHLWIGFLRDPDQNLIGLMAELPLA</sequence>
<dbReference type="InterPro" id="IPR051785">
    <property type="entry name" value="MMCE/EMCE_epimerase"/>
</dbReference>
<dbReference type="GO" id="GO:0046491">
    <property type="term" value="P:L-methylmalonyl-CoA metabolic process"/>
    <property type="evidence" value="ECO:0007669"/>
    <property type="project" value="TreeGrafter"/>
</dbReference>
<evidence type="ECO:0000313" key="4">
    <source>
        <dbReference type="Proteomes" id="UP001155546"/>
    </source>
</evidence>
<evidence type="ECO:0000259" key="2">
    <source>
        <dbReference type="PROSITE" id="PS51819"/>
    </source>
</evidence>
<evidence type="ECO:0000256" key="1">
    <source>
        <dbReference type="ARBA" id="ARBA00022723"/>
    </source>
</evidence>
<dbReference type="Gene3D" id="3.10.180.10">
    <property type="entry name" value="2,3-Dihydroxybiphenyl 1,2-Dioxygenase, domain 1"/>
    <property type="match status" value="1"/>
</dbReference>
<dbReference type="RefSeq" id="WP_261296991.1">
    <property type="nucleotide sequence ID" value="NZ_JAMTCD010000002.1"/>
</dbReference>
<dbReference type="PROSITE" id="PS00934">
    <property type="entry name" value="GLYOXALASE_I_1"/>
    <property type="match status" value="1"/>
</dbReference>
<comment type="caution">
    <text evidence="3">The sequence shown here is derived from an EMBL/GenBank/DDBJ whole genome shotgun (WGS) entry which is preliminary data.</text>
</comment>
<accession>A0A9X2WKG0</accession>
<gene>
    <name evidence="3" type="ORF">NE535_01815</name>
</gene>
<dbReference type="PANTHER" id="PTHR43048:SF3">
    <property type="entry name" value="METHYLMALONYL-COA EPIMERASE, MITOCHONDRIAL"/>
    <property type="match status" value="1"/>
</dbReference>
<protein>
    <submittedName>
        <fullName evidence="3">VOC family protein</fullName>
    </submittedName>
</protein>
<dbReference type="PANTHER" id="PTHR43048">
    <property type="entry name" value="METHYLMALONYL-COA EPIMERASE"/>
    <property type="match status" value="1"/>
</dbReference>
<proteinExistence type="predicted"/>
<dbReference type="EMBL" id="JAMTCD010000002">
    <property type="protein sequence ID" value="MCT7940542.1"/>
    <property type="molecule type" value="Genomic_DNA"/>
</dbReference>